<dbReference type="SUPFAM" id="SSF53271">
    <property type="entry name" value="PRTase-like"/>
    <property type="match status" value="1"/>
</dbReference>
<evidence type="ECO:0000313" key="12">
    <source>
        <dbReference type="EMBL" id="CAD8928097.1"/>
    </source>
</evidence>
<evidence type="ECO:0000256" key="5">
    <source>
        <dbReference type="ARBA" id="ARBA00022533"/>
    </source>
</evidence>
<reference evidence="12" key="1">
    <citation type="submission" date="2021-01" db="EMBL/GenBank/DDBJ databases">
        <authorList>
            <person name="Corre E."/>
            <person name="Pelletier E."/>
            <person name="Niang G."/>
            <person name="Scheremetjew M."/>
            <person name="Finn R."/>
            <person name="Kale V."/>
            <person name="Holt S."/>
            <person name="Cochrane G."/>
            <person name="Meng A."/>
            <person name="Brown T."/>
            <person name="Cohen L."/>
        </authorList>
    </citation>
    <scope>NUCLEOTIDE SEQUENCE</scope>
    <source>
        <strain evidence="12">CCMP2329</strain>
    </source>
</reference>
<dbReference type="NCBIfam" id="NF001097">
    <property type="entry name" value="PRK00129.1"/>
    <property type="match status" value="1"/>
</dbReference>
<dbReference type="GO" id="GO:0005525">
    <property type="term" value="F:GTP binding"/>
    <property type="evidence" value="ECO:0007669"/>
    <property type="project" value="UniProtKB-KW"/>
</dbReference>
<evidence type="ECO:0000256" key="4">
    <source>
        <dbReference type="ARBA" id="ARBA00011894"/>
    </source>
</evidence>
<evidence type="ECO:0000256" key="1">
    <source>
        <dbReference type="ARBA" id="ARBA00001946"/>
    </source>
</evidence>
<keyword evidence="9" id="KW-0342">GTP-binding</keyword>
<dbReference type="GO" id="GO:0004845">
    <property type="term" value="F:uracil phosphoribosyltransferase activity"/>
    <property type="evidence" value="ECO:0007669"/>
    <property type="project" value="UniProtKB-EC"/>
</dbReference>
<feature type="domain" description="Phosphoribosyltransferase" evidence="11">
    <location>
        <begin position="96"/>
        <end position="304"/>
    </location>
</feature>
<evidence type="ECO:0000256" key="3">
    <source>
        <dbReference type="ARBA" id="ARBA00009516"/>
    </source>
</evidence>
<comment type="pathway">
    <text evidence="2">Pyrimidine metabolism; UMP biosynthesis via salvage pathway; UMP from uracil: step 1/1.</text>
</comment>
<feature type="region of interest" description="Disordered" evidence="10">
    <location>
        <begin position="71"/>
        <end position="92"/>
    </location>
</feature>
<evidence type="ECO:0000256" key="7">
    <source>
        <dbReference type="ARBA" id="ARBA00022679"/>
    </source>
</evidence>
<comment type="similarity">
    <text evidence="3">Belongs to the UPRTase family.</text>
</comment>
<dbReference type="InterPro" id="IPR050054">
    <property type="entry name" value="UPRTase/APRTase"/>
</dbReference>
<dbReference type="EMBL" id="HBFV01000649">
    <property type="protein sequence ID" value="CAD8928097.1"/>
    <property type="molecule type" value="Transcribed_RNA"/>
</dbReference>
<keyword evidence="5" id="KW-0021">Allosteric enzyme</keyword>
<dbReference type="AlphaFoldDB" id="A0A7S1GF74"/>
<dbReference type="CDD" id="cd06223">
    <property type="entry name" value="PRTases_typeI"/>
    <property type="match status" value="1"/>
</dbReference>
<proteinExistence type="inferred from homology"/>
<dbReference type="InterPro" id="IPR000836">
    <property type="entry name" value="PRTase_dom"/>
</dbReference>
<evidence type="ECO:0000256" key="8">
    <source>
        <dbReference type="ARBA" id="ARBA00022741"/>
    </source>
</evidence>
<keyword evidence="7" id="KW-0808">Transferase</keyword>
<dbReference type="PANTHER" id="PTHR32315">
    <property type="entry name" value="ADENINE PHOSPHORIBOSYLTRANSFERASE"/>
    <property type="match status" value="1"/>
</dbReference>
<evidence type="ECO:0000256" key="10">
    <source>
        <dbReference type="SAM" id="MobiDB-lite"/>
    </source>
</evidence>
<keyword evidence="8" id="KW-0547">Nucleotide-binding</keyword>
<dbReference type="Gene3D" id="3.40.50.2020">
    <property type="match status" value="1"/>
</dbReference>
<name>A0A7S1GF74_9CHLO</name>
<evidence type="ECO:0000256" key="9">
    <source>
        <dbReference type="ARBA" id="ARBA00023134"/>
    </source>
</evidence>
<dbReference type="InterPro" id="IPR029057">
    <property type="entry name" value="PRTase-like"/>
</dbReference>
<gene>
    <name evidence="12" type="ORF">POKL1161_LOCUS450</name>
</gene>
<sequence>MMIQELTSSSRLPGNHRMEGRVWTMWTTAKQQMHGHHHHHPRTTGTASTRHHMVFRSKTHGDGRCAGLVTRASSTDAQSGGEKKKKQPPSQMLVYVPPHPLVKHWMGVMRSVDTPTPVFRSAAAELGRILLYEMLREWMPTLEAQVQTPTGSTADATFVDPTRPIVCVPVLRAGTVLLDQAQTLLPASITYHVGYVRNEENLEASCYLNKLPEKIDPNALCIVSDMMLATGGTMVQVIKDMVARGADPSNIRVLSALAAPPALQKLNDAFPGLVVYTGMIDAEVDDKGYIIPGVGDAGDRAFGTQ</sequence>
<accession>A0A7S1GF74</accession>
<organism evidence="12">
    <name type="scientific">Picochlorum oklahomense</name>
    <dbReference type="NCBI Taxonomy" id="249345"/>
    <lineage>
        <taxon>Eukaryota</taxon>
        <taxon>Viridiplantae</taxon>
        <taxon>Chlorophyta</taxon>
        <taxon>core chlorophytes</taxon>
        <taxon>Trebouxiophyceae</taxon>
        <taxon>Trebouxiophyceae incertae sedis</taxon>
        <taxon>Picochlorum</taxon>
    </lineage>
</organism>
<evidence type="ECO:0000256" key="2">
    <source>
        <dbReference type="ARBA" id="ARBA00005180"/>
    </source>
</evidence>
<comment type="cofactor">
    <cofactor evidence="1">
        <name>Mg(2+)</name>
        <dbReference type="ChEBI" id="CHEBI:18420"/>
    </cofactor>
</comment>
<evidence type="ECO:0000256" key="6">
    <source>
        <dbReference type="ARBA" id="ARBA00022676"/>
    </source>
</evidence>
<evidence type="ECO:0000259" key="11">
    <source>
        <dbReference type="Pfam" id="PF14681"/>
    </source>
</evidence>
<dbReference type="PANTHER" id="PTHR32315:SF4">
    <property type="entry name" value="URACIL PHOSPHORIBOSYLTRANSFERASE, CHLOROPLASTIC"/>
    <property type="match status" value="1"/>
</dbReference>
<keyword evidence="6" id="KW-0328">Glycosyltransferase</keyword>
<protein>
    <recommendedName>
        <fullName evidence="4">uracil phosphoribosyltransferase</fullName>
        <ecNumber evidence="4">2.4.2.9</ecNumber>
    </recommendedName>
</protein>
<dbReference type="Pfam" id="PF14681">
    <property type="entry name" value="UPRTase"/>
    <property type="match status" value="1"/>
</dbReference>
<dbReference type="EC" id="2.4.2.9" evidence="4"/>